<feature type="region of interest" description="Disordered" evidence="1">
    <location>
        <begin position="530"/>
        <end position="552"/>
    </location>
</feature>
<feature type="region of interest" description="Disordered" evidence="1">
    <location>
        <begin position="110"/>
        <end position="234"/>
    </location>
</feature>
<keyword evidence="3" id="KW-1185">Reference proteome</keyword>
<gene>
    <name evidence="2" type="ORF">BpHYR1_031088</name>
</gene>
<protein>
    <submittedName>
        <fullName evidence="2">Uncharacterized protein</fullName>
    </submittedName>
</protein>
<evidence type="ECO:0000256" key="1">
    <source>
        <dbReference type="SAM" id="MobiDB-lite"/>
    </source>
</evidence>
<evidence type="ECO:0000313" key="2">
    <source>
        <dbReference type="EMBL" id="RNA23158.1"/>
    </source>
</evidence>
<feature type="region of interest" description="Disordered" evidence="1">
    <location>
        <begin position="253"/>
        <end position="411"/>
    </location>
</feature>
<feature type="compositionally biased region" description="Basic and acidic residues" evidence="1">
    <location>
        <begin position="254"/>
        <end position="300"/>
    </location>
</feature>
<evidence type="ECO:0000313" key="3">
    <source>
        <dbReference type="Proteomes" id="UP000276133"/>
    </source>
</evidence>
<feature type="compositionally biased region" description="Basic and acidic residues" evidence="1">
    <location>
        <begin position="309"/>
        <end position="321"/>
    </location>
</feature>
<organism evidence="2 3">
    <name type="scientific">Brachionus plicatilis</name>
    <name type="common">Marine rotifer</name>
    <name type="synonym">Brachionus muelleri</name>
    <dbReference type="NCBI Taxonomy" id="10195"/>
    <lineage>
        <taxon>Eukaryota</taxon>
        <taxon>Metazoa</taxon>
        <taxon>Spiralia</taxon>
        <taxon>Gnathifera</taxon>
        <taxon>Rotifera</taxon>
        <taxon>Eurotatoria</taxon>
        <taxon>Monogononta</taxon>
        <taxon>Pseudotrocha</taxon>
        <taxon>Ploima</taxon>
        <taxon>Brachionidae</taxon>
        <taxon>Brachionus</taxon>
    </lineage>
</organism>
<dbReference type="OrthoDB" id="10654033at2759"/>
<dbReference type="Proteomes" id="UP000276133">
    <property type="component" value="Unassembled WGS sequence"/>
</dbReference>
<reference evidence="2 3" key="1">
    <citation type="journal article" date="2018" name="Sci. Rep.">
        <title>Genomic signatures of local adaptation to the degree of environmental predictability in rotifers.</title>
        <authorList>
            <person name="Franch-Gras L."/>
            <person name="Hahn C."/>
            <person name="Garcia-Roger E.M."/>
            <person name="Carmona M.J."/>
            <person name="Serra M."/>
            <person name="Gomez A."/>
        </authorList>
    </citation>
    <scope>NUCLEOTIDE SEQUENCE [LARGE SCALE GENOMIC DNA]</scope>
    <source>
        <strain evidence="2">HYR1</strain>
    </source>
</reference>
<name>A0A3M7RIP4_BRAPC</name>
<dbReference type="AlphaFoldDB" id="A0A3M7RIP4"/>
<comment type="caution">
    <text evidence="2">The sequence shown here is derived from an EMBL/GenBank/DDBJ whole genome shotgun (WGS) entry which is preliminary data.</text>
</comment>
<feature type="compositionally biased region" description="Basic and acidic residues" evidence="1">
    <location>
        <begin position="192"/>
        <end position="231"/>
    </location>
</feature>
<dbReference type="EMBL" id="REGN01003343">
    <property type="protein sequence ID" value="RNA23158.1"/>
    <property type="molecule type" value="Genomic_DNA"/>
</dbReference>
<feature type="compositionally biased region" description="Basic and acidic residues" evidence="1">
    <location>
        <begin position="113"/>
        <end position="185"/>
    </location>
</feature>
<feature type="region of interest" description="Disordered" evidence="1">
    <location>
        <begin position="56"/>
        <end position="79"/>
    </location>
</feature>
<accession>A0A3M7RIP4</accession>
<feature type="compositionally biased region" description="Basic and acidic residues" evidence="1">
    <location>
        <begin position="328"/>
        <end position="363"/>
    </location>
</feature>
<proteinExistence type="predicted"/>
<feature type="compositionally biased region" description="Basic and acidic residues" evidence="1">
    <location>
        <begin position="371"/>
        <end position="407"/>
    </location>
</feature>
<sequence>MTSSPAKPVRFYKIGGFKQTDPYKNQNLNPFQYAYANQYPFMFYQNQQMQYNSLTPKKQPNTPPDQAFYPYDNKNSQKINQYDTKQNTIEEDDEIENQLETIEEENLVITKKKNPDTIKNEELTKKVDEKPKAKETTKVKATDKSKEIPREKETQKTKEIDKGKEKPKAKEQVKVKEPEKEEVVKQKSTKNKQVEEKDLNSEISGNKKELVEKYETNEKTKIETPRSKDGKPFSIRGTTKTVIEVTTTEIVDESIFKTKDDTKPKLIKKTPEKNDQIDQIEDKKDNEPTENSDKEIEEAKTTGNEIIESTDKEIQTDDGSKVAKVVPIKKEKSLNKKVDKETETSEPKVDKFLDDEPSNDEKPRAKKKVKKLAEPSKPTDDEETPRRDNLRSRRDLVKNKPETKKDFDVDDLVPRKRVSHSLDDKKKIEQVKSVKEPKIGKSNSVKHKEIHNNQFYLPVIKNLDKIQAKRFEKSKNDFKFPSLVTEKPAPHRFKLKFSSNESVNSSYEGYKRCPCLMHRRRYYAKFGFPPDQESSNLRPKSIKSDQNFEDQSNQHFEKSFILSDRNGKYPPRNKTSVEKYIDDHLYQNMNQSFYSDSEMLMKPSWNEAF</sequence>